<dbReference type="GO" id="GO:0006879">
    <property type="term" value="P:intracellular iron ion homeostasis"/>
    <property type="evidence" value="ECO:0007669"/>
    <property type="project" value="TreeGrafter"/>
</dbReference>
<proteinExistence type="inferred from homology"/>
<feature type="compositionally biased region" description="Low complexity" evidence="14">
    <location>
        <begin position="69"/>
        <end position="81"/>
    </location>
</feature>
<keyword evidence="5 15" id="KW-0812">Transmembrane</keyword>
<dbReference type="InterPro" id="IPR003593">
    <property type="entry name" value="AAA+_ATPase"/>
</dbReference>
<dbReference type="SMART" id="SM00382">
    <property type="entry name" value="AAA"/>
    <property type="match status" value="1"/>
</dbReference>
<evidence type="ECO:0000256" key="13">
    <source>
        <dbReference type="ARBA" id="ARBA00040792"/>
    </source>
</evidence>
<dbReference type="GO" id="GO:0016887">
    <property type="term" value="F:ATP hydrolysis activity"/>
    <property type="evidence" value="ECO:0007669"/>
    <property type="project" value="InterPro"/>
</dbReference>
<evidence type="ECO:0000313" key="19">
    <source>
        <dbReference type="Proteomes" id="UP000226031"/>
    </source>
</evidence>
<dbReference type="InterPro" id="IPR017871">
    <property type="entry name" value="ABC_transporter-like_CS"/>
</dbReference>
<evidence type="ECO:0000256" key="4">
    <source>
        <dbReference type="ARBA" id="ARBA00022448"/>
    </source>
</evidence>
<dbReference type="PROSITE" id="PS00211">
    <property type="entry name" value="ABC_TRANSPORTER_1"/>
    <property type="match status" value="1"/>
</dbReference>
<dbReference type="Proteomes" id="UP000226031">
    <property type="component" value="Unassembled WGS sequence"/>
</dbReference>
<accession>A0A2B7ZH58</accession>
<dbReference type="GO" id="GO:0140359">
    <property type="term" value="F:ABC-type transporter activity"/>
    <property type="evidence" value="ECO:0007669"/>
    <property type="project" value="InterPro"/>
</dbReference>
<evidence type="ECO:0000313" key="18">
    <source>
        <dbReference type="EMBL" id="PGH32711.1"/>
    </source>
</evidence>
<dbReference type="InterPro" id="IPR027417">
    <property type="entry name" value="P-loop_NTPase"/>
</dbReference>
<dbReference type="FunFam" id="3.40.50.300:FF:000186">
    <property type="entry name" value="ATP-binding cassette sub-family B member 7, mitochondrial"/>
    <property type="match status" value="1"/>
</dbReference>
<dbReference type="InterPro" id="IPR011527">
    <property type="entry name" value="ABC1_TM_dom"/>
</dbReference>
<dbReference type="PROSITE" id="PS50929">
    <property type="entry name" value="ABC_TM1F"/>
    <property type="match status" value="1"/>
</dbReference>
<dbReference type="PANTHER" id="PTHR24221">
    <property type="entry name" value="ATP-BINDING CASSETTE SUB-FAMILY B"/>
    <property type="match status" value="1"/>
</dbReference>
<dbReference type="GO" id="GO:0005524">
    <property type="term" value="F:ATP binding"/>
    <property type="evidence" value="ECO:0007669"/>
    <property type="project" value="UniProtKB-KW"/>
</dbReference>
<feature type="region of interest" description="Disordered" evidence="14">
    <location>
        <begin position="53"/>
        <end position="98"/>
    </location>
</feature>
<dbReference type="AlphaFoldDB" id="A0A2B7ZH58"/>
<keyword evidence="6" id="KW-0547">Nucleotide-binding</keyword>
<evidence type="ECO:0000256" key="5">
    <source>
        <dbReference type="ARBA" id="ARBA00022692"/>
    </source>
</evidence>
<dbReference type="CDD" id="cd18582">
    <property type="entry name" value="ABC_6TM_ATM1_ABCB7"/>
    <property type="match status" value="1"/>
</dbReference>
<feature type="transmembrane region" description="Helical" evidence="15">
    <location>
        <begin position="254"/>
        <end position="281"/>
    </location>
</feature>
<organism evidence="18 19">
    <name type="scientific">[Emmonsia] crescens</name>
    <dbReference type="NCBI Taxonomy" id="73230"/>
    <lineage>
        <taxon>Eukaryota</taxon>
        <taxon>Fungi</taxon>
        <taxon>Dikarya</taxon>
        <taxon>Ascomycota</taxon>
        <taxon>Pezizomycotina</taxon>
        <taxon>Eurotiomycetes</taxon>
        <taxon>Eurotiomycetidae</taxon>
        <taxon>Onygenales</taxon>
        <taxon>Ajellomycetaceae</taxon>
        <taxon>Emergomyces</taxon>
    </lineage>
</organism>
<evidence type="ECO:0000256" key="14">
    <source>
        <dbReference type="SAM" id="MobiDB-lite"/>
    </source>
</evidence>
<keyword evidence="7" id="KW-0067">ATP-binding</keyword>
<evidence type="ECO:0000259" key="16">
    <source>
        <dbReference type="PROSITE" id="PS50893"/>
    </source>
</evidence>
<dbReference type="Pfam" id="PF00664">
    <property type="entry name" value="ABC_membrane"/>
    <property type="match status" value="1"/>
</dbReference>
<dbReference type="FunFam" id="1.20.1560.10:FF:000004">
    <property type="entry name" value="ATP-binding cassette sub-family B member 7"/>
    <property type="match status" value="1"/>
</dbReference>
<evidence type="ECO:0000259" key="17">
    <source>
        <dbReference type="PROSITE" id="PS50929"/>
    </source>
</evidence>
<feature type="compositionally biased region" description="Pro residues" evidence="14">
    <location>
        <begin position="735"/>
        <end position="744"/>
    </location>
</feature>
<evidence type="ECO:0000256" key="3">
    <source>
        <dbReference type="ARBA" id="ARBA00011738"/>
    </source>
</evidence>
<feature type="domain" description="ABC transmembrane type-1" evidence="17">
    <location>
        <begin position="143"/>
        <end position="430"/>
    </location>
</feature>
<dbReference type="InterPro" id="IPR003439">
    <property type="entry name" value="ABC_transporter-like_ATP-bd"/>
</dbReference>
<gene>
    <name evidence="18" type="ORF">GX50_04493</name>
</gene>
<sequence length="744" mass="82065">MLLRAVSVRRGTAPPARYCYAFLNLSQPAGLARPHYRGHIRVFNSRGNALRKENTQDHFPEKKPPPASESPAAQASNAASQRITQNNPKDGGDAIPTKKLEFLNDTTVNTKEQRKADWAIMKEMAKYLWPKDDLGTKVRVGTALALLVGGKILNVQVPFYFKNIVDSMNIDFAAVGGTAWTVAGSMLIAYGASRIGATLFQELRNAVFASVAQKTIRRVAQNVFAHLLRLDLNFHLTRQTGGLTRAIDRGTKGISFLLTSMVFHIFPTALEISMVCGILTYQYGPKFAAITAVTMIAYTAFTITTTAWRTKFRKQANAADNRGATIAVDSLINYEAVKYFNNEKFEVSRYDKALKGYEDASIKVTTSLALLNSGQNIIFSGALAGMMYLAASGVAGGQLTVGDLVMVNQLVFQLSLPLNFLGSVYRELRQSLLDMETLFNLQKVNINVKEKPDAKPLQLTRGGEIRFENVTFGYHPDRAVLKGVSFTIPPGQKFAIVGPSGCGKSTILRLLFRFYDVQGGRILVDGQDIRDLSLDSLRRAIGVVPQDTPLFNNTIEHNLRYGRVDATAEEVRNAARRAHIHELIERLPAGYETPVGERGMMISGGEKQRLAVARLILKDPPLLFFDEATSALDTYTEQALLQNINSILKEKARTSVFVAHRLRTIYDSDQILVLKDGKVAESGTHPELLGMDGGVYAELWNAQERSLAQDIDLEVEEMDEAVEEPADEIPAKRPNQPPPSSPPS</sequence>
<feature type="transmembrane region" description="Helical" evidence="15">
    <location>
        <begin position="377"/>
        <end position="399"/>
    </location>
</feature>
<comment type="similarity">
    <text evidence="11">Belongs to the ABC transporter superfamily. ABCB family. Heavy Metal importer (TC 3.A.1.210) subfamily.</text>
</comment>
<dbReference type="PANTHER" id="PTHR24221:SF402">
    <property type="entry name" value="IRON-SULFUR CLUSTERS TRANSPORTER ABCB7, MITOCHONDRIAL"/>
    <property type="match status" value="1"/>
</dbReference>
<dbReference type="GO" id="GO:0140466">
    <property type="term" value="P:iron-sulfur cluster export from the mitochondrion"/>
    <property type="evidence" value="ECO:0007669"/>
    <property type="project" value="UniProtKB-ARBA"/>
</dbReference>
<feature type="compositionally biased region" description="Basic and acidic residues" evidence="14">
    <location>
        <begin position="53"/>
        <end position="64"/>
    </location>
</feature>
<feature type="transmembrane region" description="Helical" evidence="15">
    <location>
        <begin position="287"/>
        <end position="308"/>
    </location>
</feature>
<dbReference type="CDD" id="cd03253">
    <property type="entry name" value="ABCC_ATM1_transporter"/>
    <property type="match status" value="1"/>
</dbReference>
<dbReference type="Gene3D" id="1.20.1560.10">
    <property type="entry name" value="ABC transporter type 1, transmembrane domain"/>
    <property type="match status" value="1"/>
</dbReference>
<evidence type="ECO:0000256" key="2">
    <source>
        <dbReference type="ARBA" id="ARBA00007577"/>
    </source>
</evidence>
<comment type="caution">
    <text evidence="18">The sequence shown here is derived from an EMBL/GenBank/DDBJ whole genome shotgun (WGS) entry which is preliminary data.</text>
</comment>
<protein>
    <recommendedName>
        <fullName evidence="12">Iron-sulfur clusters transporter ATM1, mitochondrial</fullName>
    </recommendedName>
    <alternativeName>
        <fullName evidence="13">Iron-sulfur clusters transporter atm1, mitochondrial</fullName>
    </alternativeName>
</protein>
<dbReference type="InterPro" id="IPR036640">
    <property type="entry name" value="ABC1_TM_sf"/>
</dbReference>
<dbReference type="PROSITE" id="PS50893">
    <property type="entry name" value="ABC_TRANSPORTER_2"/>
    <property type="match status" value="1"/>
</dbReference>
<evidence type="ECO:0000256" key="11">
    <source>
        <dbReference type="ARBA" id="ARBA00024363"/>
    </source>
</evidence>
<evidence type="ECO:0000256" key="6">
    <source>
        <dbReference type="ARBA" id="ARBA00022741"/>
    </source>
</evidence>
<comment type="subcellular location">
    <subcellularLocation>
        <location evidence="1">Mitochondrion inner membrane</location>
        <topology evidence="1">Multi-pass membrane protein</topology>
    </subcellularLocation>
</comment>
<keyword evidence="4" id="KW-0813">Transport</keyword>
<feature type="domain" description="ABC transporter" evidence="16">
    <location>
        <begin position="465"/>
        <end position="701"/>
    </location>
</feature>
<dbReference type="EMBL" id="PDND01000084">
    <property type="protein sequence ID" value="PGH32711.1"/>
    <property type="molecule type" value="Genomic_DNA"/>
</dbReference>
<comment type="similarity">
    <text evidence="2">Belongs to the ABC transporter superfamily. ABCB family. Multidrug resistance exporter (TC 3.A.1.201) subfamily.</text>
</comment>
<dbReference type="InterPro" id="IPR039421">
    <property type="entry name" value="Type_1_exporter"/>
</dbReference>
<dbReference type="STRING" id="73230.A0A2B7ZH58"/>
<dbReference type="VEuPathDB" id="FungiDB:EMCG_08084"/>
<keyword evidence="19" id="KW-1185">Reference proteome</keyword>
<dbReference type="SUPFAM" id="SSF90123">
    <property type="entry name" value="ABC transporter transmembrane region"/>
    <property type="match status" value="1"/>
</dbReference>
<dbReference type="GO" id="GO:0005743">
    <property type="term" value="C:mitochondrial inner membrane"/>
    <property type="evidence" value="ECO:0007669"/>
    <property type="project" value="UniProtKB-SubCell"/>
</dbReference>
<feature type="region of interest" description="Disordered" evidence="14">
    <location>
        <begin position="710"/>
        <end position="744"/>
    </location>
</feature>
<dbReference type="SUPFAM" id="SSF52540">
    <property type="entry name" value="P-loop containing nucleoside triphosphate hydrolases"/>
    <property type="match status" value="1"/>
</dbReference>
<dbReference type="Pfam" id="PF00005">
    <property type="entry name" value="ABC_tran"/>
    <property type="match status" value="1"/>
</dbReference>
<dbReference type="Gene3D" id="3.40.50.300">
    <property type="entry name" value="P-loop containing nucleotide triphosphate hydrolases"/>
    <property type="match status" value="1"/>
</dbReference>
<evidence type="ECO:0000256" key="8">
    <source>
        <dbReference type="ARBA" id="ARBA00022967"/>
    </source>
</evidence>
<evidence type="ECO:0000256" key="10">
    <source>
        <dbReference type="ARBA" id="ARBA00023136"/>
    </source>
</evidence>
<evidence type="ECO:0000256" key="9">
    <source>
        <dbReference type="ARBA" id="ARBA00022989"/>
    </source>
</evidence>
<evidence type="ECO:0000256" key="12">
    <source>
        <dbReference type="ARBA" id="ARBA00039906"/>
    </source>
</evidence>
<keyword evidence="9 15" id="KW-1133">Transmembrane helix</keyword>
<evidence type="ECO:0000256" key="7">
    <source>
        <dbReference type="ARBA" id="ARBA00022840"/>
    </source>
</evidence>
<keyword evidence="8" id="KW-1278">Translocase</keyword>
<evidence type="ECO:0000256" key="1">
    <source>
        <dbReference type="ARBA" id="ARBA00004448"/>
    </source>
</evidence>
<name>A0A2B7ZH58_9EURO</name>
<evidence type="ECO:0000256" key="15">
    <source>
        <dbReference type="SAM" id="Phobius"/>
    </source>
</evidence>
<comment type="subunit">
    <text evidence="3">Homodimer.</text>
</comment>
<keyword evidence="10 15" id="KW-0472">Membrane</keyword>
<feature type="compositionally biased region" description="Acidic residues" evidence="14">
    <location>
        <begin position="711"/>
        <end position="727"/>
    </location>
</feature>
<reference evidence="18 19" key="1">
    <citation type="submission" date="2017-10" db="EMBL/GenBank/DDBJ databases">
        <title>Comparative genomics in systemic dimorphic fungi from Ajellomycetaceae.</title>
        <authorList>
            <person name="Munoz J.F."/>
            <person name="Mcewen J.G."/>
            <person name="Clay O.K."/>
            <person name="Cuomo C.A."/>
        </authorList>
    </citation>
    <scope>NUCLEOTIDE SEQUENCE [LARGE SCALE GENOMIC DNA]</scope>
    <source>
        <strain evidence="18 19">UAMH4076</strain>
    </source>
</reference>